<gene>
    <name evidence="1" type="ORF">H9724_02955</name>
</gene>
<name>A0A9D2FI67_9FIRM</name>
<accession>A0A9D2FI67</accession>
<evidence type="ECO:0000313" key="2">
    <source>
        <dbReference type="Proteomes" id="UP000824105"/>
    </source>
</evidence>
<comment type="caution">
    <text evidence="1">The sequence shown here is derived from an EMBL/GenBank/DDBJ whole genome shotgun (WGS) entry which is preliminary data.</text>
</comment>
<evidence type="ECO:0000313" key="1">
    <source>
        <dbReference type="EMBL" id="HIZ61714.1"/>
    </source>
</evidence>
<dbReference type="AlphaFoldDB" id="A0A9D2FI67"/>
<sequence length="55" mass="6269">MIYNYKDTRAALLFQVDHLPFTEHILLWAAVDFAALRGYNGYKGPNAAREGRLSL</sequence>
<organism evidence="1 2">
    <name type="scientific">Candidatus Gemmiger avistercoris</name>
    <dbReference type="NCBI Taxonomy" id="2838606"/>
    <lineage>
        <taxon>Bacteria</taxon>
        <taxon>Bacillati</taxon>
        <taxon>Bacillota</taxon>
        <taxon>Clostridia</taxon>
        <taxon>Eubacteriales</taxon>
        <taxon>Gemmiger</taxon>
    </lineage>
</organism>
<dbReference type="Proteomes" id="UP000824105">
    <property type="component" value="Unassembled WGS sequence"/>
</dbReference>
<proteinExistence type="predicted"/>
<reference evidence="1" key="2">
    <citation type="submission" date="2021-04" db="EMBL/GenBank/DDBJ databases">
        <authorList>
            <person name="Gilroy R."/>
        </authorList>
    </citation>
    <scope>NUCLEOTIDE SEQUENCE</scope>
    <source>
        <strain evidence="1">CHK188-11489</strain>
    </source>
</reference>
<protein>
    <submittedName>
        <fullName evidence="1">Uncharacterized protein</fullName>
    </submittedName>
</protein>
<dbReference type="EMBL" id="DXBF01000023">
    <property type="protein sequence ID" value="HIZ61714.1"/>
    <property type="molecule type" value="Genomic_DNA"/>
</dbReference>
<reference evidence="1" key="1">
    <citation type="journal article" date="2021" name="PeerJ">
        <title>Extensive microbial diversity within the chicken gut microbiome revealed by metagenomics and culture.</title>
        <authorList>
            <person name="Gilroy R."/>
            <person name="Ravi A."/>
            <person name="Getino M."/>
            <person name="Pursley I."/>
            <person name="Horton D.L."/>
            <person name="Alikhan N.F."/>
            <person name="Baker D."/>
            <person name="Gharbi K."/>
            <person name="Hall N."/>
            <person name="Watson M."/>
            <person name="Adriaenssens E.M."/>
            <person name="Foster-Nyarko E."/>
            <person name="Jarju S."/>
            <person name="Secka A."/>
            <person name="Antonio M."/>
            <person name="Oren A."/>
            <person name="Chaudhuri R.R."/>
            <person name="La Ragione R."/>
            <person name="Hildebrand F."/>
            <person name="Pallen M.J."/>
        </authorList>
    </citation>
    <scope>NUCLEOTIDE SEQUENCE</scope>
    <source>
        <strain evidence="1">CHK188-11489</strain>
    </source>
</reference>